<dbReference type="EMBL" id="BPLQ01007587">
    <property type="protein sequence ID" value="GIY31001.1"/>
    <property type="molecule type" value="Genomic_DNA"/>
</dbReference>
<protein>
    <submittedName>
        <fullName evidence="1">Uncharacterized protein</fullName>
    </submittedName>
</protein>
<comment type="caution">
    <text evidence="1">The sequence shown here is derived from an EMBL/GenBank/DDBJ whole genome shotgun (WGS) entry which is preliminary data.</text>
</comment>
<dbReference type="AlphaFoldDB" id="A0AAV4SEA0"/>
<evidence type="ECO:0000313" key="2">
    <source>
        <dbReference type="Proteomes" id="UP001054837"/>
    </source>
</evidence>
<keyword evidence="2" id="KW-1185">Reference proteome</keyword>
<name>A0AAV4SEA0_9ARAC</name>
<accession>A0AAV4SEA0</accession>
<evidence type="ECO:0000313" key="1">
    <source>
        <dbReference type="EMBL" id="GIY31001.1"/>
    </source>
</evidence>
<gene>
    <name evidence="1" type="ORF">CDAR_273601</name>
</gene>
<organism evidence="1 2">
    <name type="scientific">Caerostris darwini</name>
    <dbReference type="NCBI Taxonomy" id="1538125"/>
    <lineage>
        <taxon>Eukaryota</taxon>
        <taxon>Metazoa</taxon>
        <taxon>Ecdysozoa</taxon>
        <taxon>Arthropoda</taxon>
        <taxon>Chelicerata</taxon>
        <taxon>Arachnida</taxon>
        <taxon>Araneae</taxon>
        <taxon>Araneomorphae</taxon>
        <taxon>Entelegynae</taxon>
        <taxon>Araneoidea</taxon>
        <taxon>Araneidae</taxon>
        <taxon>Caerostris</taxon>
    </lineage>
</organism>
<proteinExistence type="predicted"/>
<sequence length="118" mass="13290">MLLITDAKHGLHLCEVECPPQHLGARGGGSLSAVHLVNGRVDYCRFGWSATHLQIMLRCESHFVLFALFELFLGFGINGREKRGEFRMSLDPDTLDNVDFKPVCNAKTRVKFLCEILN</sequence>
<reference evidence="1 2" key="1">
    <citation type="submission" date="2021-06" db="EMBL/GenBank/DDBJ databases">
        <title>Caerostris darwini draft genome.</title>
        <authorList>
            <person name="Kono N."/>
            <person name="Arakawa K."/>
        </authorList>
    </citation>
    <scope>NUCLEOTIDE SEQUENCE [LARGE SCALE GENOMIC DNA]</scope>
</reference>
<dbReference type="Proteomes" id="UP001054837">
    <property type="component" value="Unassembled WGS sequence"/>
</dbReference>